<accession>A0A0K0EHH8</accession>
<dbReference type="AlphaFoldDB" id="A0A0K0EHH8"/>
<dbReference type="Pfam" id="PF13445">
    <property type="entry name" value="zf-RING_UBOX"/>
    <property type="match status" value="1"/>
</dbReference>
<dbReference type="WBParaSite" id="TCONS_00000841.p1">
    <property type="protein sequence ID" value="TCONS_00000841.p1"/>
    <property type="gene ID" value="XLOC_000806"/>
</dbReference>
<organism evidence="7">
    <name type="scientific">Strongyloides stercoralis</name>
    <name type="common">Threadworm</name>
    <dbReference type="NCBI Taxonomy" id="6248"/>
    <lineage>
        <taxon>Eukaryota</taxon>
        <taxon>Metazoa</taxon>
        <taxon>Ecdysozoa</taxon>
        <taxon>Nematoda</taxon>
        <taxon>Chromadorea</taxon>
        <taxon>Rhabditida</taxon>
        <taxon>Tylenchina</taxon>
        <taxon>Panagrolaimomorpha</taxon>
        <taxon>Strongyloidoidea</taxon>
        <taxon>Strongyloididae</taxon>
        <taxon>Strongyloides</taxon>
    </lineage>
</organism>
<dbReference type="InterPro" id="IPR013083">
    <property type="entry name" value="Znf_RING/FYVE/PHD"/>
</dbReference>
<dbReference type="InterPro" id="IPR001841">
    <property type="entry name" value="Znf_RING"/>
</dbReference>
<sequence>MSFYCNICSLPFTNPNTDHSIYSTMCGHIVGKSCIEKLRSSKPFYNFKCPICCKKLGRMAYHPIFNIPYEISDIVINPVEKTLINNCDSMEWSIGNKKNEDSTFVLKFSENINGTIELFDVYNEFILINGFNPPNSENLQYVVLLKSKSKEVFFSRSIKSHTCTAIAFNKYKDDVIEFCIGSDKGELFHAIIGLNFKIILEEILIQENEKIDSICFLEKNKVAYSFGKGQVFVFNINNIIEKENWAKFKISEGGIITNLQKFTENIIIGKINNKLYIFENFKHSDELCHSYYSGDRELINYIVDSNCKIIIGLYNERNKTKDNITLVKPYISRKIKGVYFENSEYNKEIEYISFIIEDKNFPLSFKPKFIILKEEENSIIYTFIPNIKKKVIQAVILKNGNNNNTELSIVAEKFIENIDTCIGISIYKNPKIYLSKFMKAQLILFFKNKYILLNFICSLSDKER</sequence>
<dbReference type="InterPro" id="IPR027370">
    <property type="entry name" value="Znf-RING_euk"/>
</dbReference>
<proteinExistence type="predicted"/>
<evidence type="ECO:0000259" key="5">
    <source>
        <dbReference type="PROSITE" id="PS50089"/>
    </source>
</evidence>
<dbReference type="Proteomes" id="UP000035681">
    <property type="component" value="Unplaced"/>
</dbReference>
<evidence type="ECO:0000256" key="2">
    <source>
        <dbReference type="ARBA" id="ARBA00022771"/>
    </source>
</evidence>
<dbReference type="SUPFAM" id="SSF57850">
    <property type="entry name" value="RING/U-box"/>
    <property type="match status" value="1"/>
</dbReference>
<protein>
    <submittedName>
        <fullName evidence="7 8">RING-type domain-containing protein</fullName>
    </submittedName>
</protein>
<evidence type="ECO:0000313" key="7">
    <source>
        <dbReference type="WBParaSite" id="SSTP_0000893300.1"/>
    </source>
</evidence>
<evidence type="ECO:0000313" key="8">
    <source>
        <dbReference type="WBParaSite" id="TCONS_00000841.p1"/>
    </source>
</evidence>
<evidence type="ECO:0000256" key="1">
    <source>
        <dbReference type="ARBA" id="ARBA00022723"/>
    </source>
</evidence>
<keyword evidence="2 4" id="KW-0863">Zinc-finger</keyword>
<dbReference type="GO" id="GO:0008270">
    <property type="term" value="F:zinc ion binding"/>
    <property type="evidence" value="ECO:0007669"/>
    <property type="project" value="UniProtKB-KW"/>
</dbReference>
<dbReference type="PROSITE" id="PS50089">
    <property type="entry name" value="ZF_RING_2"/>
    <property type="match status" value="1"/>
</dbReference>
<reference evidence="7" key="1">
    <citation type="submission" date="2015-08" db="UniProtKB">
        <authorList>
            <consortium name="WormBaseParasite"/>
        </authorList>
    </citation>
    <scope>IDENTIFICATION</scope>
</reference>
<evidence type="ECO:0000256" key="3">
    <source>
        <dbReference type="ARBA" id="ARBA00022833"/>
    </source>
</evidence>
<evidence type="ECO:0000313" key="6">
    <source>
        <dbReference type="Proteomes" id="UP000035681"/>
    </source>
</evidence>
<keyword evidence="3" id="KW-0862">Zinc</keyword>
<dbReference type="Gene3D" id="3.30.40.10">
    <property type="entry name" value="Zinc/RING finger domain, C3HC4 (zinc finger)"/>
    <property type="match status" value="1"/>
</dbReference>
<feature type="domain" description="RING-type" evidence="5">
    <location>
        <begin position="5"/>
        <end position="52"/>
    </location>
</feature>
<evidence type="ECO:0000256" key="4">
    <source>
        <dbReference type="PROSITE-ProRule" id="PRU00175"/>
    </source>
</evidence>
<dbReference type="WBParaSite" id="SSTP_0000893300.1">
    <property type="protein sequence ID" value="SSTP_0000893300.1"/>
    <property type="gene ID" value="SSTP_0000893300"/>
</dbReference>
<name>A0A0K0EHH8_STRER</name>
<keyword evidence="1" id="KW-0479">Metal-binding</keyword>
<keyword evidence="6" id="KW-1185">Reference proteome</keyword>